<dbReference type="Proteomes" id="UP000192907">
    <property type="component" value="Unassembled WGS sequence"/>
</dbReference>
<comment type="subcellular location">
    <subcellularLocation>
        <location evidence="1">Cell outer membrane</location>
    </subcellularLocation>
</comment>
<dbReference type="STRING" id="1513793.SAMN06296036_104256"/>
<evidence type="ECO:0000256" key="3">
    <source>
        <dbReference type="ARBA" id="ARBA00022692"/>
    </source>
</evidence>
<sequence>MLADLQVDRWMRLCLILLLWPCVLWGAPSKEQKFLAMVPGGVVTLDAIVDLGYRYSDQVQILKAELETKEVPYIKASQATDGQLSASLTHLSDKNELANPQGFQIESRQQLDFSWSRSFESGTQLSTSLLSTRQDLIFSQPFPLDDYESQVTLSVKQSLWRNSLGQTFKDQLAAAKFHEKAVEFQYSASLGEWFQGLQEIYHQAWMAQNSVRFAKERIQTQKRLLKITKLLFNRGTAEKADVLNIEQNLLQVEQAYRQAQKSLSDIWRKLVILLKLPDEFLNVDPEKIPLEESSFESQIKALCSNTGLEKARSDYHPDVATLLERIKSQELKVKTSADQFDPDLYVQAAIGGNSVDNDLGTTYVDSLSFKDPNYSVVVGIDVTLGQSAAKAEMLESKKNLKVSRMQLASKRSEIKIDWTNTCQEVKRLQADRSSYRRMLKMNRERKKLEEERFTLGKVDVQTVILSANDVIISQESLARTEASLIGAIWKLKKMHGDVPKYIAAAVKNSKIR</sequence>
<evidence type="ECO:0000313" key="6">
    <source>
        <dbReference type="EMBL" id="SMF07944.1"/>
    </source>
</evidence>
<evidence type="ECO:0000313" key="7">
    <source>
        <dbReference type="Proteomes" id="UP000192907"/>
    </source>
</evidence>
<dbReference type="AlphaFoldDB" id="A0A1Y6BFZ4"/>
<name>A0A1Y6BFZ4_9BACT</name>
<dbReference type="PANTHER" id="PTHR30026:SF20">
    <property type="entry name" value="OUTER MEMBRANE PROTEIN TOLC"/>
    <property type="match status" value="1"/>
</dbReference>
<dbReference type="PANTHER" id="PTHR30026">
    <property type="entry name" value="OUTER MEMBRANE PROTEIN TOLC"/>
    <property type="match status" value="1"/>
</dbReference>
<dbReference type="Gene3D" id="1.20.1600.10">
    <property type="entry name" value="Outer membrane efflux proteins (OEP)"/>
    <property type="match status" value="1"/>
</dbReference>
<gene>
    <name evidence="6" type="ORF">SAMN06296036_104256</name>
</gene>
<organism evidence="6 7">
    <name type="scientific">Pseudobacteriovorax antillogorgiicola</name>
    <dbReference type="NCBI Taxonomy" id="1513793"/>
    <lineage>
        <taxon>Bacteria</taxon>
        <taxon>Pseudomonadati</taxon>
        <taxon>Bdellovibrionota</taxon>
        <taxon>Oligoflexia</taxon>
        <taxon>Oligoflexales</taxon>
        <taxon>Pseudobacteriovoracaceae</taxon>
        <taxon>Pseudobacteriovorax</taxon>
    </lineage>
</organism>
<evidence type="ECO:0000256" key="5">
    <source>
        <dbReference type="ARBA" id="ARBA00023237"/>
    </source>
</evidence>
<keyword evidence="4" id="KW-0472">Membrane</keyword>
<proteinExistence type="predicted"/>
<keyword evidence="2" id="KW-1134">Transmembrane beta strand</keyword>
<dbReference type="SUPFAM" id="SSF56954">
    <property type="entry name" value="Outer membrane efflux proteins (OEP)"/>
    <property type="match status" value="1"/>
</dbReference>
<evidence type="ECO:0000256" key="2">
    <source>
        <dbReference type="ARBA" id="ARBA00022452"/>
    </source>
</evidence>
<keyword evidence="5" id="KW-0998">Cell outer membrane</keyword>
<dbReference type="GO" id="GO:1990281">
    <property type="term" value="C:efflux pump complex"/>
    <property type="evidence" value="ECO:0007669"/>
    <property type="project" value="TreeGrafter"/>
</dbReference>
<accession>A0A1Y6BFZ4</accession>
<keyword evidence="3" id="KW-0812">Transmembrane</keyword>
<dbReference type="RefSeq" id="WP_159455220.1">
    <property type="nucleotide sequence ID" value="NZ_FWZT01000004.1"/>
</dbReference>
<dbReference type="GO" id="GO:0015562">
    <property type="term" value="F:efflux transmembrane transporter activity"/>
    <property type="evidence" value="ECO:0007669"/>
    <property type="project" value="InterPro"/>
</dbReference>
<keyword evidence="7" id="KW-1185">Reference proteome</keyword>
<protein>
    <submittedName>
        <fullName evidence="6">Outer membrane protein TolC</fullName>
    </submittedName>
</protein>
<reference evidence="7" key="1">
    <citation type="submission" date="2017-04" db="EMBL/GenBank/DDBJ databases">
        <authorList>
            <person name="Varghese N."/>
            <person name="Submissions S."/>
        </authorList>
    </citation>
    <scope>NUCLEOTIDE SEQUENCE [LARGE SCALE GENOMIC DNA]</scope>
    <source>
        <strain evidence="7">RKEM611</strain>
    </source>
</reference>
<dbReference type="GO" id="GO:0009279">
    <property type="term" value="C:cell outer membrane"/>
    <property type="evidence" value="ECO:0007669"/>
    <property type="project" value="UniProtKB-SubCell"/>
</dbReference>
<evidence type="ECO:0000256" key="1">
    <source>
        <dbReference type="ARBA" id="ARBA00004442"/>
    </source>
</evidence>
<dbReference type="InterPro" id="IPR051906">
    <property type="entry name" value="TolC-like"/>
</dbReference>
<dbReference type="GO" id="GO:0015288">
    <property type="term" value="F:porin activity"/>
    <property type="evidence" value="ECO:0007669"/>
    <property type="project" value="TreeGrafter"/>
</dbReference>
<dbReference type="EMBL" id="FWZT01000004">
    <property type="protein sequence ID" value="SMF07944.1"/>
    <property type="molecule type" value="Genomic_DNA"/>
</dbReference>
<evidence type="ECO:0000256" key="4">
    <source>
        <dbReference type="ARBA" id="ARBA00023136"/>
    </source>
</evidence>